<sequence>MTEPIDPRPVFAAASAWVADLMQNVTDDMLTRPTPCAEFDVKTLCAHLIATAQRAAGLADGIDILTINPIADTWHVADYTATVRRTLDLWSDDQKLTETVVVPWGTVPGAGALWGYVNEALVHGWDLAVTTGQDPEADPAIVAPALAVAQLFIPAEIREIPGVPFAPVVPPREEAGLTEQLANWTGRQSRSGVLQSGIVS</sequence>
<dbReference type="Pfam" id="PF11716">
    <property type="entry name" value="MDMPI_N"/>
    <property type="match status" value="1"/>
</dbReference>
<dbReference type="AlphaFoldDB" id="A0A857LN63"/>
<protein>
    <submittedName>
        <fullName evidence="1">TIGR03086 family protein</fullName>
    </submittedName>
</protein>
<reference evidence="1" key="1">
    <citation type="journal article" date="2021" name="Nat. Microbiol.">
        <title>Cocultivation of an ultrasmall environmental parasitic bacterium with lytic ability against bacteria associated with wastewater foams.</title>
        <authorList>
            <person name="Batinovic S."/>
            <person name="Rose J.J.A."/>
            <person name="Ratcliffe J."/>
            <person name="Seviour R.J."/>
            <person name="Petrovski S."/>
        </authorList>
    </citation>
    <scope>NUCLEOTIDE SEQUENCE</scope>
    <source>
        <strain evidence="1">CON44</strain>
    </source>
</reference>
<dbReference type="RefSeq" id="WP_005182888.1">
    <property type="nucleotide sequence ID" value="NZ_CP045804.1"/>
</dbReference>
<dbReference type="InterPro" id="IPR017520">
    <property type="entry name" value="CHP03086"/>
</dbReference>
<dbReference type="InterPro" id="IPR024344">
    <property type="entry name" value="MDMPI_metal-binding"/>
</dbReference>
<evidence type="ECO:0000313" key="1">
    <source>
        <dbReference type="EMBL" id="QHN40001.1"/>
    </source>
</evidence>
<name>A0A857LN63_9ACTN</name>
<dbReference type="InterPro" id="IPR017517">
    <property type="entry name" value="Maleyloyr_isom"/>
</dbReference>
<accession>A0A857LN63</accession>
<dbReference type="InterPro" id="IPR034660">
    <property type="entry name" value="DinB/YfiT-like"/>
</dbReference>
<dbReference type="NCBIfam" id="TIGR03086">
    <property type="entry name" value="TIGR03086 family metal-binding protein"/>
    <property type="match status" value="1"/>
</dbReference>
<dbReference type="EMBL" id="CP045810">
    <property type="protein sequence ID" value="QHN40001.1"/>
    <property type="molecule type" value="Genomic_DNA"/>
</dbReference>
<dbReference type="NCBIfam" id="TIGR03083">
    <property type="entry name" value="maleylpyruvate isomerase family mycothiol-dependent enzyme"/>
    <property type="match status" value="1"/>
</dbReference>
<dbReference type="Gene3D" id="1.20.120.450">
    <property type="entry name" value="dinb family like domain"/>
    <property type="match status" value="1"/>
</dbReference>
<organism evidence="1">
    <name type="scientific">Gordonia amarae</name>
    <dbReference type="NCBI Taxonomy" id="36821"/>
    <lineage>
        <taxon>Bacteria</taxon>
        <taxon>Bacillati</taxon>
        <taxon>Actinomycetota</taxon>
        <taxon>Actinomycetes</taxon>
        <taxon>Mycobacteriales</taxon>
        <taxon>Gordoniaceae</taxon>
        <taxon>Gordonia</taxon>
    </lineage>
</organism>
<gene>
    <name evidence="1" type="ORF">GII30_13290</name>
</gene>
<proteinExistence type="predicted"/>
<dbReference type="GO" id="GO:0046872">
    <property type="term" value="F:metal ion binding"/>
    <property type="evidence" value="ECO:0007669"/>
    <property type="project" value="InterPro"/>
</dbReference>
<dbReference type="SUPFAM" id="SSF109854">
    <property type="entry name" value="DinB/YfiT-like putative metalloenzymes"/>
    <property type="match status" value="1"/>
</dbReference>